<feature type="non-terminal residue" evidence="2">
    <location>
        <position position="1"/>
    </location>
</feature>
<evidence type="ECO:0008006" key="3">
    <source>
        <dbReference type="Google" id="ProtNLM"/>
    </source>
</evidence>
<organism evidence="2">
    <name type="scientific">marine metagenome</name>
    <dbReference type="NCBI Taxonomy" id="408172"/>
    <lineage>
        <taxon>unclassified sequences</taxon>
        <taxon>metagenomes</taxon>
        <taxon>ecological metagenomes</taxon>
    </lineage>
</organism>
<dbReference type="SUPFAM" id="SSF89796">
    <property type="entry name" value="CoA-transferase family III (CaiB/BaiF)"/>
    <property type="match status" value="1"/>
</dbReference>
<evidence type="ECO:0000256" key="1">
    <source>
        <dbReference type="ARBA" id="ARBA00022679"/>
    </source>
</evidence>
<sequence length="214" mass="22298">VELGEIGNPGAADHGKPLDGVRVLAAEQMQALPFATQLMARLGADVVKVELPGTGESGRGATPAMADPDGRAVGATFLRNNLNKRSLGIDLRSDAGRDLFLQLVPNFDVVADNFKAGTMTRYGLGYPPIEATHPAAIVVSISGFGNTGDSPYQDWPAYNSIVEAMSGIYDYKRPADGPPVVNPMGAVADITAGLFAVIGVLAALRHREATGLGQ</sequence>
<dbReference type="GO" id="GO:0008410">
    <property type="term" value="F:CoA-transferase activity"/>
    <property type="evidence" value="ECO:0007669"/>
    <property type="project" value="TreeGrafter"/>
</dbReference>
<proteinExistence type="predicted"/>
<dbReference type="InterPro" id="IPR003673">
    <property type="entry name" value="CoA-Trfase_fam_III"/>
</dbReference>
<feature type="non-terminal residue" evidence="2">
    <location>
        <position position="214"/>
    </location>
</feature>
<dbReference type="AlphaFoldDB" id="A0A381Z271"/>
<dbReference type="Gene3D" id="3.40.50.10540">
    <property type="entry name" value="Crotonobetainyl-coa:carnitine coa-transferase, domain 1"/>
    <property type="match status" value="1"/>
</dbReference>
<reference evidence="2" key="1">
    <citation type="submission" date="2018-05" db="EMBL/GenBank/DDBJ databases">
        <authorList>
            <person name="Lanie J.A."/>
            <person name="Ng W.-L."/>
            <person name="Kazmierczak K.M."/>
            <person name="Andrzejewski T.M."/>
            <person name="Davidsen T.M."/>
            <person name="Wayne K.J."/>
            <person name="Tettelin H."/>
            <person name="Glass J.I."/>
            <person name="Rusch D."/>
            <person name="Podicherti R."/>
            <person name="Tsui H.-C.T."/>
            <person name="Winkler M.E."/>
        </authorList>
    </citation>
    <scope>NUCLEOTIDE SEQUENCE</scope>
</reference>
<gene>
    <name evidence="2" type="ORF">METZ01_LOCUS136250</name>
</gene>
<dbReference type="InterPro" id="IPR050483">
    <property type="entry name" value="CoA-transferase_III_domain"/>
</dbReference>
<keyword evidence="1" id="KW-0808">Transferase</keyword>
<dbReference type="PANTHER" id="PTHR48207">
    <property type="entry name" value="SUCCINATE--HYDROXYMETHYLGLUTARATE COA-TRANSFERASE"/>
    <property type="match status" value="1"/>
</dbReference>
<protein>
    <recommendedName>
        <fullName evidence="3">CoA transferase</fullName>
    </recommendedName>
</protein>
<dbReference type="PANTHER" id="PTHR48207:SF3">
    <property type="entry name" value="SUCCINATE--HYDROXYMETHYLGLUTARATE COA-TRANSFERASE"/>
    <property type="match status" value="1"/>
</dbReference>
<dbReference type="Pfam" id="PF02515">
    <property type="entry name" value="CoA_transf_3"/>
    <property type="match status" value="1"/>
</dbReference>
<accession>A0A381Z271</accession>
<name>A0A381Z271_9ZZZZ</name>
<dbReference type="EMBL" id="UINC01019684">
    <property type="protein sequence ID" value="SVA83396.1"/>
    <property type="molecule type" value="Genomic_DNA"/>
</dbReference>
<dbReference type="InterPro" id="IPR023606">
    <property type="entry name" value="CoA-Trfase_III_dom_1_sf"/>
</dbReference>
<evidence type="ECO:0000313" key="2">
    <source>
        <dbReference type="EMBL" id="SVA83396.1"/>
    </source>
</evidence>